<feature type="non-terminal residue" evidence="2">
    <location>
        <position position="59"/>
    </location>
</feature>
<name>A0AA38LS74_TAXCH</name>
<dbReference type="AlphaFoldDB" id="A0AA38LS74"/>
<feature type="non-terminal residue" evidence="2">
    <location>
        <position position="1"/>
    </location>
</feature>
<evidence type="ECO:0000313" key="3">
    <source>
        <dbReference type="Proteomes" id="UP000824469"/>
    </source>
</evidence>
<evidence type="ECO:0000313" key="2">
    <source>
        <dbReference type="EMBL" id="KAH9331297.1"/>
    </source>
</evidence>
<proteinExistence type="predicted"/>
<accession>A0AA38LS74</accession>
<keyword evidence="3" id="KW-1185">Reference proteome</keyword>
<feature type="region of interest" description="Disordered" evidence="1">
    <location>
        <begin position="1"/>
        <end position="59"/>
    </location>
</feature>
<sequence>PASNEKMPRGGGGQASGVKLKKFPKWEKGAKEKMAHRPVEEDGEKFRRPADQPEDATCP</sequence>
<gene>
    <name evidence="2" type="ORF">KI387_003405</name>
</gene>
<comment type="caution">
    <text evidence="2">The sequence shown here is derived from an EMBL/GenBank/DDBJ whole genome shotgun (WGS) entry which is preliminary data.</text>
</comment>
<feature type="compositionally biased region" description="Basic and acidic residues" evidence="1">
    <location>
        <begin position="24"/>
        <end position="51"/>
    </location>
</feature>
<evidence type="ECO:0000256" key="1">
    <source>
        <dbReference type="SAM" id="MobiDB-lite"/>
    </source>
</evidence>
<reference evidence="2 3" key="1">
    <citation type="journal article" date="2021" name="Nat. Plants">
        <title>The Taxus genome provides insights into paclitaxel biosynthesis.</title>
        <authorList>
            <person name="Xiong X."/>
            <person name="Gou J."/>
            <person name="Liao Q."/>
            <person name="Li Y."/>
            <person name="Zhou Q."/>
            <person name="Bi G."/>
            <person name="Li C."/>
            <person name="Du R."/>
            <person name="Wang X."/>
            <person name="Sun T."/>
            <person name="Guo L."/>
            <person name="Liang H."/>
            <person name="Lu P."/>
            <person name="Wu Y."/>
            <person name="Zhang Z."/>
            <person name="Ro D.K."/>
            <person name="Shang Y."/>
            <person name="Huang S."/>
            <person name="Yan J."/>
        </authorList>
    </citation>
    <scope>NUCLEOTIDE SEQUENCE [LARGE SCALE GENOMIC DNA]</scope>
    <source>
        <strain evidence="2">Ta-2019</strain>
    </source>
</reference>
<dbReference type="EMBL" id="JAHRHJ020000001">
    <property type="protein sequence ID" value="KAH9331297.1"/>
    <property type="molecule type" value="Genomic_DNA"/>
</dbReference>
<dbReference type="Proteomes" id="UP000824469">
    <property type="component" value="Unassembled WGS sequence"/>
</dbReference>
<organism evidence="2 3">
    <name type="scientific">Taxus chinensis</name>
    <name type="common">Chinese yew</name>
    <name type="synonym">Taxus wallichiana var. chinensis</name>
    <dbReference type="NCBI Taxonomy" id="29808"/>
    <lineage>
        <taxon>Eukaryota</taxon>
        <taxon>Viridiplantae</taxon>
        <taxon>Streptophyta</taxon>
        <taxon>Embryophyta</taxon>
        <taxon>Tracheophyta</taxon>
        <taxon>Spermatophyta</taxon>
        <taxon>Pinopsida</taxon>
        <taxon>Pinidae</taxon>
        <taxon>Conifers II</taxon>
        <taxon>Cupressales</taxon>
        <taxon>Taxaceae</taxon>
        <taxon>Taxus</taxon>
    </lineage>
</organism>
<protein>
    <submittedName>
        <fullName evidence="2">Uncharacterized protein</fullName>
    </submittedName>
</protein>